<dbReference type="GO" id="GO:0043527">
    <property type="term" value="C:tRNA methyltransferase complex"/>
    <property type="evidence" value="ECO:0000318"/>
    <property type="project" value="GO_Central"/>
</dbReference>
<evidence type="ECO:0000256" key="2">
    <source>
        <dbReference type="ARBA" id="ARBA00022574"/>
    </source>
</evidence>
<dbReference type="OMA" id="IPKRCAD"/>
<dbReference type="PANTHER" id="PTHR16288">
    <property type="entry name" value="WD40 REPEAT PROTEIN 4"/>
    <property type="match status" value="1"/>
</dbReference>
<feature type="repeat" description="WD" evidence="7">
    <location>
        <begin position="57"/>
        <end position="98"/>
    </location>
</feature>
<dbReference type="JaponicusDB" id="SJAG_04848">
    <property type="gene designation" value="trm82"/>
</dbReference>
<dbReference type="PROSITE" id="PS00678">
    <property type="entry name" value="WD_REPEATS_1"/>
    <property type="match status" value="2"/>
</dbReference>
<reference evidence="8 10" key="1">
    <citation type="journal article" date="2011" name="Science">
        <title>Comparative functional genomics of the fission yeasts.</title>
        <authorList>
            <person name="Rhind N."/>
            <person name="Chen Z."/>
            <person name="Yassour M."/>
            <person name="Thompson D.A."/>
            <person name="Haas B.J."/>
            <person name="Habib N."/>
            <person name="Wapinski I."/>
            <person name="Roy S."/>
            <person name="Lin M.F."/>
            <person name="Heiman D.I."/>
            <person name="Young S.K."/>
            <person name="Furuya K."/>
            <person name="Guo Y."/>
            <person name="Pidoux A."/>
            <person name="Chen H.M."/>
            <person name="Robbertse B."/>
            <person name="Goldberg J.M."/>
            <person name="Aoki K."/>
            <person name="Bayne E.H."/>
            <person name="Berlin A.M."/>
            <person name="Desjardins C.A."/>
            <person name="Dobbs E."/>
            <person name="Dukaj L."/>
            <person name="Fan L."/>
            <person name="FitzGerald M.G."/>
            <person name="French C."/>
            <person name="Gujja S."/>
            <person name="Hansen K."/>
            <person name="Keifenheim D."/>
            <person name="Levin J.Z."/>
            <person name="Mosher R.A."/>
            <person name="Mueller C.A."/>
            <person name="Pfiffner J."/>
            <person name="Priest M."/>
            <person name="Russ C."/>
            <person name="Smialowska A."/>
            <person name="Swoboda P."/>
            <person name="Sykes S.M."/>
            <person name="Vaughn M."/>
            <person name="Vengrova S."/>
            <person name="Yoder R."/>
            <person name="Zeng Q."/>
            <person name="Allshire R."/>
            <person name="Baulcombe D."/>
            <person name="Birren B.W."/>
            <person name="Brown W."/>
            <person name="Ekwall K."/>
            <person name="Kellis M."/>
            <person name="Leatherwood J."/>
            <person name="Levin H."/>
            <person name="Margalit H."/>
            <person name="Martienssen R."/>
            <person name="Nieduszynski C.A."/>
            <person name="Spatafora J.W."/>
            <person name="Friedman N."/>
            <person name="Dalgaard J.Z."/>
            <person name="Baumann P."/>
            <person name="Niki H."/>
            <person name="Regev A."/>
            <person name="Nusbaum C."/>
        </authorList>
    </citation>
    <scope>NUCLEOTIDE SEQUENCE [LARGE SCALE GENOMIC DNA]</scope>
    <source>
        <strain evidence="10">yFS275 / FY16936</strain>
    </source>
</reference>
<dbReference type="GO" id="GO:0008168">
    <property type="term" value="F:methyltransferase activity"/>
    <property type="evidence" value="ECO:0007669"/>
    <property type="project" value="UniProtKB-KW"/>
</dbReference>
<dbReference type="Gene3D" id="2.130.10.10">
    <property type="entry name" value="YVTN repeat-like/Quinoprotein amine dehydrogenase"/>
    <property type="match status" value="2"/>
</dbReference>
<organism evidence="8 10">
    <name type="scientific">Schizosaccharomyces japonicus (strain yFS275 / FY16936)</name>
    <name type="common">Fission yeast</name>
    <dbReference type="NCBI Taxonomy" id="402676"/>
    <lineage>
        <taxon>Eukaryota</taxon>
        <taxon>Fungi</taxon>
        <taxon>Dikarya</taxon>
        <taxon>Ascomycota</taxon>
        <taxon>Taphrinomycotina</taxon>
        <taxon>Schizosaccharomycetes</taxon>
        <taxon>Schizosaccharomycetales</taxon>
        <taxon>Schizosaccharomycetaceae</taxon>
        <taxon>Schizosaccharomyces</taxon>
    </lineage>
</organism>
<comment type="subcellular location">
    <subcellularLocation>
        <location evidence="1 6">Nucleus</location>
    </subcellularLocation>
</comment>
<evidence type="ECO:0000256" key="4">
    <source>
        <dbReference type="ARBA" id="ARBA00022737"/>
    </source>
</evidence>
<keyword evidence="4 6" id="KW-0677">Repeat</keyword>
<protein>
    <submittedName>
        <fullName evidence="8">tRNA (Guanine-N7-)-methyltransferase subunit Trm82</fullName>
    </submittedName>
</protein>
<dbReference type="GeneID" id="7050770"/>
<evidence type="ECO:0000313" key="8">
    <source>
        <dbReference type="EMBL" id="EEB09628.1"/>
    </source>
</evidence>
<evidence type="ECO:0000256" key="3">
    <source>
        <dbReference type="ARBA" id="ARBA00022694"/>
    </source>
</evidence>
<dbReference type="eggNOG" id="KOG3914">
    <property type="taxonomic scope" value="Eukaryota"/>
</dbReference>
<dbReference type="InterPro" id="IPR015943">
    <property type="entry name" value="WD40/YVTN_repeat-like_dom_sf"/>
</dbReference>
<comment type="pathway">
    <text evidence="6">tRNA modification; N(7)-methylguanine-tRNA biosynthesis.</text>
</comment>
<dbReference type="AlphaFoldDB" id="B6K7X4"/>
<dbReference type="SMART" id="SM00320">
    <property type="entry name" value="WD40"/>
    <property type="match status" value="2"/>
</dbReference>
<evidence type="ECO:0000256" key="6">
    <source>
        <dbReference type="HAMAP-Rule" id="MF_03056"/>
    </source>
</evidence>
<comment type="similarity">
    <text evidence="6">Belongs to the WD repeat TRM82 family.</text>
</comment>
<dbReference type="GO" id="GO:0005634">
    <property type="term" value="C:nucleus"/>
    <property type="evidence" value="ECO:0000318"/>
    <property type="project" value="GO_Central"/>
</dbReference>
<keyword evidence="3 6" id="KW-0819">tRNA processing</keyword>
<dbReference type="Proteomes" id="UP000001744">
    <property type="component" value="Unassembled WGS sequence"/>
</dbReference>
<dbReference type="InterPro" id="IPR028884">
    <property type="entry name" value="Trm82"/>
</dbReference>
<dbReference type="InterPro" id="IPR036322">
    <property type="entry name" value="WD40_repeat_dom_sf"/>
</dbReference>
<dbReference type="Pfam" id="PF00400">
    <property type="entry name" value="WD40"/>
    <property type="match status" value="2"/>
</dbReference>
<dbReference type="HOGENOM" id="CLU_667571_0_0_1"/>
<dbReference type="EMBL" id="KE651167">
    <property type="protein sequence ID" value="EEB09628.1"/>
    <property type="molecule type" value="Genomic_DNA"/>
</dbReference>
<dbReference type="PANTHER" id="PTHR16288:SF0">
    <property type="entry name" value="TRNA (GUANINE-N(7)-)-METHYLTRANSFERASE NON-CATALYTIC SUBUNIT WDR4"/>
    <property type="match status" value="1"/>
</dbReference>
<feature type="repeat" description="WD" evidence="7">
    <location>
        <begin position="229"/>
        <end position="269"/>
    </location>
</feature>
<dbReference type="SUPFAM" id="SSF50978">
    <property type="entry name" value="WD40 repeat-like"/>
    <property type="match status" value="1"/>
</dbReference>
<dbReference type="OrthoDB" id="339900at2759"/>
<dbReference type="InterPro" id="IPR019775">
    <property type="entry name" value="WD40_repeat_CS"/>
</dbReference>
<evidence type="ECO:0000313" key="9">
    <source>
        <dbReference type="JaponicusDB" id="SJAG_04848"/>
    </source>
</evidence>
<keyword evidence="5 6" id="KW-0539">Nucleus</keyword>
<evidence type="ECO:0000313" key="10">
    <source>
        <dbReference type="Proteomes" id="UP000001744"/>
    </source>
</evidence>
<dbReference type="VEuPathDB" id="FungiDB:SJAG_04848"/>
<proteinExistence type="inferred from homology"/>
<dbReference type="GO" id="GO:0106004">
    <property type="term" value="P:tRNA (guanine-N7)-methylation"/>
    <property type="evidence" value="ECO:0007669"/>
    <property type="project" value="UniProtKB-UniRule"/>
</dbReference>
<dbReference type="STRING" id="402676.B6K7X4"/>
<dbReference type="UniPathway" id="UPA00989"/>
<keyword evidence="2 6" id="KW-0853">WD repeat</keyword>
<comment type="function">
    <text evidence="6">Required for the formation of N(7)-methylguanine at position 46 (m7G46) in tRNA. In the complex, it is required to stabilize and induce conformational changes of the catalytic subunit.</text>
</comment>
<dbReference type="GO" id="GO:0006400">
    <property type="term" value="P:tRNA modification"/>
    <property type="evidence" value="ECO:0000318"/>
    <property type="project" value="GO_Central"/>
</dbReference>
<keyword evidence="10" id="KW-1185">Reference proteome</keyword>
<dbReference type="HAMAP" id="MF_03056">
    <property type="entry name" value="TRM82"/>
    <property type="match status" value="1"/>
</dbReference>
<dbReference type="RefSeq" id="XP_002175921.1">
    <property type="nucleotide sequence ID" value="XM_002175885.2"/>
</dbReference>
<dbReference type="InterPro" id="IPR001680">
    <property type="entry name" value="WD40_rpt"/>
</dbReference>
<name>B6K7X4_SCHJY</name>
<evidence type="ECO:0000256" key="7">
    <source>
        <dbReference type="PROSITE-ProRule" id="PRU00221"/>
    </source>
</evidence>
<dbReference type="GO" id="GO:0005829">
    <property type="term" value="C:cytosol"/>
    <property type="evidence" value="ECO:0000318"/>
    <property type="project" value="GO_Central"/>
</dbReference>
<gene>
    <name evidence="9" type="primary">trm82</name>
    <name evidence="8" type="ORF">SJAG_04848</name>
</gene>
<accession>B6K7X4</accession>
<sequence length="430" mass="47782">MSSATFRHPCQTVLWNKFSDSIVCCSGPFLKEFACSTGEKLNEYSYEDKLDQKHREAAAYGQAVRFVAYSKDGSFMVTVNEDKTLCLWNVINSKIQLVKLIKVAKRCSALECSENGDIVYADKFGDVFRIEKNWLLENGIHPEEQAAAEQQAAEAAKSGKQKAIGTAEHSSVEKVNNFHPLLGHVSILTQLLICKDPKNPSRELIITSDKDEHIRVSRFPQSYVIEGFCLGHEDFVSRICLVDNDMLASGGGDNHVFLWDLSTYKCLDAFNIKAAFSNYLNMETSMALNVLLYVPPLHMLMVASEGNSGVVFIRIVDGRRLEYHSVLATPYPVISATLRESSNGLGIILALDNTKSSEQKNLSCLQYIDLRNFAAPFTLSEPPFLQAAVNELPEVEQVLCPLSQVRPLRKAHSKFFAPGETRATVGADTP</sequence>
<evidence type="ECO:0000256" key="5">
    <source>
        <dbReference type="ARBA" id="ARBA00023242"/>
    </source>
</evidence>
<evidence type="ECO:0000256" key="1">
    <source>
        <dbReference type="ARBA" id="ARBA00004123"/>
    </source>
</evidence>
<dbReference type="PROSITE" id="PS50082">
    <property type="entry name" value="WD_REPEATS_2"/>
    <property type="match status" value="2"/>
</dbReference>